<dbReference type="RefSeq" id="WP_214092619.1">
    <property type="nucleotide sequence ID" value="NZ_JAHCLR010000014.1"/>
</dbReference>
<dbReference type="InterPro" id="IPR019710">
    <property type="entry name" value="DUF4226"/>
</dbReference>
<name>A0ABS5RJF4_9MYCO</name>
<organism evidence="2 3">
    <name type="scientific">Mycolicibacter acidiphilus</name>
    <dbReference type="NCBI Taxonomy" id="2835306"/>
    <lineage>
        <taxon>Bacteria</taxon>
        <taxon>Bacillati</taxon>
        <taxon>Actinomycetota</taxon>
        <taxon>Actinomycetes</taxon>
        <taxon>Mycobacteriales</taxon>
        <taxon>Mycobacteriaceae</taxon>
        <taxon>Mycolicibacter</taxon>
    </lineage>
</organism>
<feature type="region of interest" description="Disordered" evidence="1">
    <location>
        <begin position="355"/>
        <end position="384"/>
    </location>
</feature>
<dbReference type="Proteomes" id="UP001519535">
    <property type="component" value="Unassembled WGS sequence"/>
</dbReference>
<evidence type="ECO:0000256" key="1">
    <source>
        <dbReference type="SAM" id="MobiDB-lite"/>
    </source>
</evidence>
<sequence length="384" mass="39308">MNPRVRESQPEPTVLGCDQSAGCTAQAIRDTEAHLAQRLCASAELDRQLVDTLLLAQLTTVRGRARLDHLEADIVAAARTWDLSTPVGEREFQRFLTARLGDVIDVVEDADGDAAAKRTLVAALTALYRAPADPGERAEPAPPPGEPDPDGDLADAYLDEPPEDPLPPGPAPAPWRGTPAMPELSGMPGFGGELPGLGGLPAAGMSGLPLGLLSGLHRGDTPAEDGPAPEDPPADPPAGDGAGAAAAPDAAGPVEVRLPDGTTTSVADPKLAAAMQAVADGTPVAEAFAHQGIDIPPPGTTVSAPVDPTRLRPGDLGVFTDRHALAVGDGRALLDGQFQDVANLRGPGFLGWLHPRGSAFGTAPDQVEPPEPTRPATGTARSGR</sequence>
<feature type="compositionally biased region" description="Acidic residues" evidence="1">
    <location>
        <begin position="147"/>
        <end position="163"/>
    </location>
</feature>
<reference evidence="2 3" key="1">
    <citation type="submission" date="2021-05" db="EMBL/GenBank/DDBJ databases">
        <title>Mycobacterium acidophilum sp. nov., an extremely acid-tolerant member of the genus Mycobacterium.</title>
        <authorList>
            <person name="Xia J."/>
        </authorList>
    </citation>
    <scope>NUCLEOTIDE SEQUENCE [LARGE SCALE GENOMIC DNA]</scope>
    <source>
        <strain evidence="2 3">M1</strain>
    </source>
</reference>
<gene>
    <name evidence="2" type="ORF">KIH27_09085</name>
</gene>
<comment type="caution">
    <text evidence="2">The sequence shown here is derived from an EMBL/GenBank/DDBJ whole genome shotgun (WGS) entry which is preliminary data.</text>
</comment>
<feature type="compositionally biased region" description="Pro residues" evidence="1">
    <location>
        <begin position="164"/>
        <end position="173"/>
    </location>
</feature>
<feature type="compositionally biased region" description="Low complexity" evidence="1">
    <location>
        <begin position="237"/>
        <end position="253"/>
    </location>
</feature>
<evidence type="ECO:0000313" key="2">
    <source>
        <dbReference type="EMBL" id="MBS9533739.1"/>
    </source>
</evidence>
<feature type="region of interest" description="Disordered" evidence="1">
    <location>
        <begin position="131"/>
        <end position="192"/>
    </location>
</feature>
<accession>A0ABS5RJF4</accession>
<keyword evidence="3" id="KW-1185">Reference proteome</keyword>
<evidence type="ECO:0000313" key="3">
    <source>
        <dbReference type="Proteomes" id="UP001519535"/>
    </source>
</evidence>
<proteinExistence type="predicted"/>
<dbReference type="EMBL" id="JAHCLR010000014">
    <property type="protein sequence ID" value="MBS9533739.1"/>
    <property type="molecule type" value="Genomic_DNA"/>
</dbReference>
<dbReference type="Pfam" id="PF10774">
    <property type="entry name" value="DUF4226"/>
    <property type="match status" value="1"/>
</dbReference>
<protein>
    <submittedName>
        <fullName evidence="2">DUF4226 domain-containing protein</fullName>
    </submittedName>
</protein>
<feature type="region of interest" description="Disordered" evidence="1">
    <location>
        <begin position="211"/>
        <end position="265"/>
    </location>
</feature>